<keyword evidence="2" id="KW-1185">Reference proteome</keyword>
<organism evidence="1 2">
    <name type="scientific">Mycobacterium shinjukuense</name>
    <dbReference type="NCBI Taxonomy" id="398694"/>
    <lineage>
        <taxon>Bacteria</taxon>
        <taxon>Bacillati</taxon>
        <taxon>Actinomycetota</taxon>
        <taxon>Actinomycetes</taxon>
        <taxon>Mycobacteriales</taxon>
        <taxon>Mycobacteriaceae</taxon>
        <taxon>Mycobacterium</taxon>
    </lineage>
</organism>
<dbReference type="AlphaFoldDB" id="A0A7I7MWC0"/>
<reference evidence="1 2" key="1">
    <citation type="journal article" date="2019" name="Emerg. Microbes Infect.">
        <title>Comprehensive subspecies identification of 175 nontuberculous mycobacteria species based on 7547 genomic profiles.</title>
        <authorList>
            <person name="Matsumoto Y."/>
            <person name="Kinjo T."/>
            <person name="Motooka D."/>
            <person name="Nabeya D."/>
            <person name="Jung N."/>
            <person name="Uechi K."/>
            <person name="Horii T."/>
            <person name="Iida T."/>
            <person name="Fujita J."/>
            <person name="Nakamura S."/>
        </authorList>
    </citation>
    <scope>NUCLEOTIDE SEQUENCE [LARGE SCALE GENOMIC DNA]</scope>
    <source>
        <strain evidence="1 2">JCM 14233</strain>
    </source>
</reference>
<accession>A0A7I7MWC0</accession>
<protein>
    <recommendedName>
        <fullName evidence="3">Diacylglycerol O-acyltransferase</fullName>
    </recommendedName>
</protein>
<evidence type="ECO:0000313" key="1">
    <source>
        <dbReference type="EMBL" id="BBX76177.1"/>
    </source>
</evidence>
<gene>
    <name evidence="1" type="ORF">MSHI_40830</name>
</gene>
<name>A0A7I7MWC0_9MYCO</name>
<sequence length="158" mass="17254">MGNVLDLVDQGMFVGERATGTTALLQCVWVYDRAIDVEGLRTFHRHLQRGRLSRLIERSPLPFGRHRWVSDGHPPRVEIVTSARPREHFDTRLTEQTNAHLDAERGPGWHLATVPFTDGGSGVSLVISHCLTDGLGLCQALADAASGREAALAWPAAG</sequence>
<evidence type="ECO:0000313" key="2">
    <source>
        <dbReference type="Proteomes" id="UP000467236"/>
    </source>
</evidence>
<dbReference type="EMBL" id="AP022575">
    <property type="protein sequence ID" value="BBX76177.1"/>
    <property type="molecule type" value="Genomic_DNA"/>
</dbReference>
<proteinExistence type="predicted"/>
<dbReference type="Proteomes" id="UP000467236">
    <property type="component" value="Chromosome"/>
</dbReference>
<dbReference type="SUPFAM" id="SSF52777">
    <property type="entry name" value="CoA-dependent acyltransferases"/>
    <property type="match status" value="1"/>
</dbReference>
<evidence type="ECO:0008006" key="3">
    <source>
        <dbReference type="Google" id="ProtNLM"/>
    </source>
</evidence>
<dbReference type="KEGG" id="mshj:MSHI_40830"/>